<dbReference type="RefSeq" id="WP_006332357.1">
    <property type="nucleotide sequence ID" value="NZ_BAHC01000078.1"/>
</dbReference>
<organism evidence="7 8">
    <name type="scientific">Gordonia rhizosphera NBRC 16068</name>
    <dbReference type="NCBI Taxonomy" id="1108045"/>
    <lineage>
        <taxon>Bacteria</taxon>
        <taxon>Bacillati</taxon>
        <taxon>Actinomycetota</taxon>
        <taxon>Actinomycetes</taxon>
        <taxon>Mycobacteriales</taxon>
        <taxon>Gordoniaceae</taxon>
        <taxon>Gordonia</taxon>
    </lineage>
</organism>
<keyword evidence="5" id="KW-0472">Membrane</keyword>
<dbReference type="OrthoDB" id="144293at2"/>
<evidence type="ECO:0000259" key="6">
    <source>
        <dbReference type="Pfam" id="PF02518"/>
    </source>
</evidence>
<dbReference type="STRING" id="1108045.GORHZ_078_00100"/>
<feature type="transmembrane region" description="Helical" evidence="5">
    <location>
        <begin position="20"/>
        <end position="39"/>
    </location>
</feature>
<feature type="transmembrane region" description="Helical" evidence="5">
    <location>
        <begin position="45"/>
        <end position="66"/>
    </location>
</feature>
<dbReference type="eggNOG" id="COG4585">
    <property type="taxonomic scope" value="Bacteria"/>
</dbReference>
<evidence type="ECO:0000256" key="3">
    <source>
        <dbReference type="ARBA" id="ARBA00023012"/>
    </source>
</evidence>
<keyword evidence="2 7" id="KW-0418">Kinase</keyword>
<dbReference type="PANTHER" id="PTHR24421">
    <property type="entry name" value="NITRATE/NITRITE SENSOR PROTEIN NARX-RELATED"/>
    <property type="match status" value="1"/>
</dbReference>
<comment type="caution">
    <text evidence="7">The sequence shown here is derived from an EMBL/GenBank/DDBJ whole genome shotgun (WGS) entry which is preliminary data.</text>
</comment>
<dbReference type="AlphaFoldDB" id="K6WTR7"/>
<evidence type="ECO:0000256" key="4">
    <source>
        <dbReference type="SAM" id="MobiDB-lite"/>
    </source>
</evidence>
<dbReference type="CDD" id="cd16917">
    <property type="entry name" value="HATPase_UhpB-NarQ-NarX-like"/>
    <property type="match status" value="1"/>
</dbReference>
<evidence type="ECO:0000256" key="2">
    <source>
        <dbReference type="ARBA" id="ARBA00022777"/>
    </source>
</evidence>
<feature type="compositionally biased region" description="Low complexity" evidence="4">
    <location>
        <begin position="376"/>
        <end position="388"/>
    </location>
</feature>
<protein>
    <submittedName>
        <fullName evidence="7">Putative two-component histidine kinase</fullName>
    </submittedName>
</protein>
<feature type="domain" description="Histidine kinase/HSP90-like ATPase" evidence="6">
    <location>
        <begin position="303"/>
        <end position="383"/>
    </location>
</feature>
<feature type="transmembrane region" description="Helical" evidence="5">
    <location>
        <begin position="73"/>
        <end position="93"/>
    </location>
</feature>
<dbReference type="Pfam" id="PF02518">
    <property type="entry name" value="HATPase_c"/>
    <property type="match status" value="1"/>
</dbReference>
<dbReference type="InterPro" id="IPR036890">
    <property type="entry name" value="HATPase_C_sf"/>
</dbReference>
<feature type="transmembrane region" description="Helical" evidence="5">
    <location>
        <begin position="130"/>
        <end position="149"/>
    </location>
</feature>
<gene>
    <name evidence="7" type="ORF">GORHZ_078_00100</name>
</gene>
<keyword evidence="1" id="KW-0808">Transferase</keyword>
<dbReference type="PANTHER" id="PTHR24421:SF61">
    <property type="entry name" value="OXYGEN SENSOR HISTIDINE KINASE NREB"/>
    <property type="match status" value="1"/>
</dbReference>
<dbReference type="InterPro" id="IPR050482">
    <property type="entry name" value="Sensor_HK_TwoCompSys"/>
</dbReference>
<dbReference type="InterPro" id="IPR003594">
    <property type="entry name" value="HATPase_dom"/>
</dbReference>
<keyword evidence="5" id="KW-0812">Transmembrane</keyword>
<evidence type="ECO:0000256" key="1">
    <source>
        <dbReference type="ARBA" id="ARBA00022679"/>
    </source>
</evidence>
<dbReference type="GO" id="GO:0016301">
    <property type="term" value="F:kinase activity"/>
    <property type="evidence" value="ECO:0007669"/>
    <property type="project" value="UniProtKB-KW"/>
</dbReference>
<name>K6WTR7_9ACTN</name>
<sequence length="388" mass="40926">MNRTDDSDLARLERIGSRFVGLGTLAFALVMLPVATSTSGLTEPWWTPTSVVLVVGPAAALVAVTFRSEPGRLVPLVYAGALGYLIATLLWFVAWRGVPDDTARYTVWLVQFPSLASIALVLVSRTRWAVVNLVVATLLAHAANQVGLYGEVHSVPLLSAPLTMALSGVFIAVAYATTRTVRSLDDRRAATLRAAASSAADMAQESERARFAGMIHDNVIATLLAVEEGRPDPRLVRAAASALDELDRGEDPDASAVAVAVVAERIRAAAAAVGGRVRVDLWVPDREIFYPAEAVAAIIGSTAEALRNWSRHAGAGAGCVVTGEFTDDTVRVTIADDGAGFDPDSVGDERYGIAVGIHGRMDVLAGGSAEVHSQPGRGTRVTVGWRRP</sequence>
<keyword evidence="5" id="KW-1133">Transmembrane helix</keyword>
<accession>K6WTR7</accession>
<proteinExistence type="predicted"/>
<evidence type="ECO:0000313" key="7">
    <source>
        <dbReference type="EMBL" id="GAB89954.1"/>
    </source>
</evidence>
<dbReference type="Proteomes" id="UP000008363">
    <property type="component" value="Unassembled WGS sequence"/>
</dbReference>
<dbReference type="SUPFAM" id="SSF55874">
    <property type="entry name" value="ATPase domain of HSP90 chaperone/DNA topoisomerase II/histidine kinase"/>
    <property type="match status" value="1"/>
</dbReference>
<dbReference type="GO" id="GO:0000160">
    <property type="term" value="P:phosphorelay signal transduction system"/>
    <property type="evidence" value="ECO:0007669"/>
    <property type="project" value="UniProtKB-KW"/>
</dbReference>
<keyword evidence="3" id="KW-0902">Two-component regulatory system</keyword>
<feature type="region of interest" description="Disordered" evidence="4">
    <location>
        <begin position="369"/>
        <end position="388"/>
    </location>
</feature>
<dbReference type="EMBL" id="BAHC01000078">
    <property type="protein sequence ID" value="GAB89954.1"/>
    <property type="molecule type" value="Genomic_DNA"/>
</dbReference>
<feature type="transmembrane region" description="Helical" evidence="5">
    <location>
        <begin position="155"/>
        <end position="178"/>
    </location>
</feature>
<evidence type="ECO:0000313" key="8">
    <source>
        <dbReference type="Proteomes" id="UP000008363"/>
    </source>
</evidence>
<evidence type="ECO:0000256" key="5">
    <source>
        <dbReference type="SAM" id="Phobius"/>
    </source>
</evidence>
<feature type="transmembrane region" description="Helical" evidence="5">
    <location>
        <begin position="105"/>
        <end position="123"/>
    </location>
</feature>
<dbReference type="Gene3D" id="3.30.565.10">
    <property type="entry name" value="Histidine kinase-like ATPase, C-terminal domain"/>
    <property type="match status" value="1"/>
</dbReference>
<reference evidence="7 8" key="1">
    <citation type="submission" date="2012-08" db="EMBL/GenBank/DDBJ databases">
        <title>Whole genome shotgun sequence of Gordonia rhizosphera NBRC 16068.</title>
        <authorList>
            <person name="Takarada H."/>
            <person name="Isaki S."/>
            <person name="Hosoyama A."/>
            <person name="Tsuchikane K."/>
            <person name="Katsumata H."/>
            <person name="Baba S."/>
            <person name="Ohji S."/>
            <person name="Yamazaki S."/>
            <person name="Fujita N."/>
        </authorList>
    </citation>
    <scope>NUCLEOTIDE SEQUENCE [LARGE SCALE GENOMIC DNA]</scope>
    <source>
        <strain evidence="7 8">NBRC 16068</strain>
    </source>
</reference>
<keyword evidence="8" id="KW-1185">Reference proteome</keyword>